<dbReference type="EMBL" id="CALNXJ010000045">
    <property type="protein sequence ID" value="CAH3148879.1"/>
    <property type="molecule type" value="Genomic_DNA"/>
</dbReference>
<evidence type="ECO:0000313" key="3">
    <source>
        <dbReference type="Proteomes" id="UP001159428"/>
    </source>
</evidence>
<dbReference type="GO" id="GO:0005778">
    <property type="term" value="C:peroxisomal membrane"/>
    <property type="evidence" value="ECO:0007669"/>
    <property type="project" value="InterPro"/>
</dbReference>
<evidence type="ECO:0000256" key="1">
    <source>
        <dbReference type="SAM" id="Phobius"/>
    </source>
</evidence>
<dbReference type="InterPro" id="IPR010797">
    <property type="entry name" value="Pex26"/>
</dbReference>
<dbReference type="GO" id="GO:0051117">
    <property type="term" value="F:ATPase binding"/>
    <property type="evidence" value="ECO:0007669"/>
    <property type="project" value="TreeGrafter"/>
</dbReference>
<dbReference type="AlphaFoldDB" id="A0AAU9XI07"/>
<keyword evidence="1" id="KW-0812">Transmembrane</keyword>
<feature type="transmembrane region" description="Helical" evidence="1">
    <location>
        <begin position="263"/>
        <end position="281"/>
    </location>
</feature>
<gene>
    <name evidence="2" type="ORF">PMEA_00024169</name>
</gene>
<keyword evidence="3" id="KW-1185">Reference proteome</keyword>
<proteinExistence type="predicted"/>
<dbReference type="Proteomes" id="UP001159428">
    <property type="component" value="Unassembled WGS sequence"/>
</dbReference>
<feature type="transmembrane region" description="Helical" evidence="1">
    <location>
        <begin position="237"/>
        <end position="257"/>
    </location>
</feature>
<dbReference type="PANTHER" id="PTHR16262:SF2">
    <property type="entry name" value="PEROXISOME ASSEMBLY PROTEIN 26"/>
    <property type="match status" value="1"/>
</dbReference>
<evidence type="ECO:0000313" key="2">
    <source>
        <dbReference type="EMBL" id="CAH3148879.1"/>
    </source>
</evidence>
<dbReference type="GO" id="GO:0044877">
    <property type="term" value="F:protein-containing complex binding"/>
    <property type="evidence" value="ECO:0007669"/>
    <property type="project" value="InterPro"/>
</dbReference>
<keyword evidence="1" id="KW-1133">Transmembrane helix</keyword>
<dbReference type="Pfam" id="PF07163">
    <property type="entry name" value="Pex26"/>
    <property type="match status" value="1"/>
</dbReference>
<name>A0AAU9XI07_9CNID</name>
<comment type="caution">
    <text evidence="2">The sequence shown here is derived from an EMBL/GenBank/DDBJ whole genome shotgun (WGS) entry which is preliminary data.</text>
</comment>
<reference evidence="2 3" key="1">
    <citation type="submission" date="2022-05" db="EMBL/GenBank/DDBJ databases">
        <authorList>
            <consortium name="Genoscope - CEA"/>
            <person name="William W."/>
        </authorList>
    </citation>
    <scope>NUCLEOTIDE SEQUENCE [LARGE SCALE GENOMIC DNA]</scope>
</reference>
<dbReference type="PANTHER" id="PTHR16262">
    <property type="entry name" value="PEROXISOME ASSEMBLY PROTEIN 26"/>
    <property type="match status" value="1"/>
</dbReference>
<dbReference type="GO" id="GO:0016558">
    <property type="term" value="P:protein import into peroxisome matrix"/>
    <property type="evidence" value="ECO:0007669"/>
    <property type="project" value="TreeGrafter"/>
</dbReference>
<keyword evidence="1" id="KW-0472">Membrane</keyword>
<organism evidence="2 3">
    <name type="scientific">Pocillopora meandrina</name>
    <dbReference type="NCBI Taxonomy" id="46732"/>
    <lineage>
        <taxon>Eukaryota</taxon>
        <taxon>Metazoa</taxon>
        <taxon>Cnidaria</taxon>
        <taxon>Anthozoa</taxon>
        <taxon>Hexacorallia</taxon>
        <taxon>Scleractinia</taxon>
        <taxon>Astrocoeniina</taxon>
        <taxon>Pocilloporidae</taxon>
        <taxon>Pocillopora</taxon>
    </lineage>
</organism>
<accession>A0AAU9XI07</accession>
<dbReference type="GO" id="GO:0045046">
    <property type="term" value="P:protein import into peroxisome membrane"/>
    <property type="evidence" value="ECO:0007669"/>
    <property type="project" value="InterPro"/>
</dbReference>
<sequence length="285" mass="32970">MDISCQGTDYDISQLLHRAKSLLVLRRFDDVLEVCTGAFELVSKRRDDSHLSNDLFRNSDQWTHFAVIGIQAFAEINQCQKAITFTTKAFEHFRKFPTEALELCVCLLLKASKYKEAGKLVQDWLSCEDNFSQVKYVKIAEVYVKHILFPQQLHEEIKCFLETNHVIPSSEKQVLFQFTKPFADEKVERCNTSHELTAPAQLPAEHGVAYEWLRARAVVQKLQSLYRIVFFHHKTRILVRMIILLFFVYCFISASIYQGVNKGSGIFSLWLAVLNAWRALISPTK</sequence>
<protein>
    <submittedName>
        <fullName evidence="2">Uncharacterized protein</fullName>
    </submittedName>
</protein>